<evidence type="ECO:0000313" key="1">
    <source>
        <dbReference type="EMBL" id="PWC01421.1"/>
    </source>
</evidence>
<proteinExistence type="predicted"/>
<dbReference type="OrthoDB" id="9794834at2"/>
<dbReference type="Proteomes" id="UP000244989">
    <property type="component" value="Unassembled WGS sequence"/>
</dbReference>
<comment type="caution">
    <text evidence="1">The sequence shown here is derived from an EMBL/GenBank/DDBJ whole genome shotgun (WGS) entry which is preliminary data.</text>
</comment>
<evidence type="ECO:0000313" key="2">
    <source>
        <dbReference type="Proteomes" id="UP000244989"/>
    </source>
</evidence>
<accession>A0A2U1T5Y0</accession>
<keyword evidence="2" id="KW-1185">Reference proteome</keyword>
<dbReference type="EMBL" id="QEEZ01000013">
    <property type="protein sequence ID" value="PWC01421.1"/>
    <property type="molecule type" value="Genomic_DNA"/>
</dbReference>
<protein>
    <submittedName>
        <fullName evidence="1">Transcriptional regulator</fullName>
    </submittedName>
</protein>
<organism evidence="1 2">
    <name type="scientific">Corynebacterium yudongzhengii</name>
    <dbReference type="NCBI Taxonomy" id="2080740"/>
    <lineage>
        <taxon>Bacteria</taxon>
        <taxon>Bacillati</taxon>
        <taxon>Actinomycetota</taxon>
        <taxon>Actinomycetes</taxon>
        <taxon>Mycobacteriales</taxon>
        <taxon>Corynebacteriaceae</taxon>
        <taxon>Corynebacterium</taxon>
    </lineage>
</organism>
<dbReference type="AlphaFoldDB" id="A0A2U1T5Y0"/>
<gene>
    <name evidence="1" type="ORF">DF222_07790</name>
</gene>
<reference evidence="2" key="1">
    <citation type="submission" date="2018-04" db="EMBL/GenBank/DDBJ databases">
        <authorList>
            <person name="Liu S."/>
            <person name="Wang Z."/>
            <person name="Li J."/>
        </authorList>
    </citation>
    <scope>NUCLEOTIDE SEQUENCE [LARGE SCALE GENOMIC DNA]</scope>
    <source>
        <strain evidence="2">2189</strain>
    </source>
</reference>
<name>A0A2U1T5Y0_9CORY</name>
<dbReference type="KEGG" id="cyz:C3B44_09970"/>
<sequence>MQEAWAACVRATASALDATPYSRETLKDLARTLPSRARAPQAFAEFQSLSAKAGVKLVYVKAFKGGKLDGCAMMVDGHPVIGISGRGKRLDKVLFTILHEVAHVFIGPPG</sequence>